<sequence>MSRKRRPDLTEKMKDSVVQDYLQGDKTIVIQMEYKICPAVMYRILDSRQVSLRKGEMKPKTETKGTASEQLRCGLELLKNDVITAF</sequence>
<organism evidence="1">
    <name type="scientific">marine sediment metagenome</name>
    <dbReference type="NCBI Taxonomy" id="412755"/>
    <lineage>
        <taxon>unclassified sequences</taxon>
        <taxon>metagenomes</taxon>
        <taxon>ecological metagenomes</taxon>
    </lineage>
</organism>
<proteinExistence type="predicted"/>
<feature type="non-terminal residue" evidence="1">
    <location>
        <position position="86"/>
    </location>
</feature>
<evidence type="ECO:0000313" key="1">
    <source>
        <dbReference type="EMBL" id="KKL11730.1"/>
    </source>
</evidence>
<dbReference type="AlphaFoldDB" id="A0A0F9AQP3"/>
<dbReference type="EMBL" id="LAZR01041537">
    <property type="protein sequence ID" value="KKL11730.1"/>
    <property type="molecule type" value="Genomic_DNA"/>
</dbReference>
<name>A0A0F9AQP3_9ZZZZ</name>
<gene>
    <name evidence="1" type="ORF">LCGC14_2542810</name>
</gene>
<reference evidence="1" key="1">
    <citation type="journal article" date="2015" name="Nature">
        <title>Complex archaea that bridge the gap between prokaryotes and eukaryotes.</title>
        <authorList>
            <person name="Spang A."/>
            <person name="Saw J.H."/>
            <person name="Jorgensen S.L."/>
            <person name="Zaremba-Niedzwiedzka K."/>
            <person name="Martijn J."/>
            <person name="Lind A.E."/>
            <person name="van Eijk R."/>
            <person name="Schleper C."/>
            <person name="Guy L."/>
            <person name="Ettema T.J."/>
        </authorList>
    </citation>
    <scope>NUCLEOTIDE SEQUENCE</scope>
</reference>
<accession>A0A0F9AQP3</accession>
<comment type="caution">
    <text evidence="1">The sequence shown here is derived from an EMBL/GenBank/DDBJ whole genome shotgun (WGS) entry which is preliminary data.</text>
</comment>
<protein>
    <submittedName>
        <fullName evidence="1">Uncharacterized protein</fullName>
    </submittedName>
</protein>